<reference evidence="4 5" key="1">
    <citation type="journal article" date="2019" name="Appl. Microbiol. Biotechnol.">
        <title>Genome sequence of Isaria javanica and comparative genome analysis insights into family S53 peptidase evolution in fungal entomopathogens.</title>
        <authorList>
            <person name="Lin R."/>
            <person name="Zhang X."/>
            <person name="Xin B."/>
            <person name="Zou M."/>
            <person name="Gao Y."/>
            <person name="Qin F."/>
            <person name="Hu Q."/>
            <person name="Xie B."/>
            <person name="Cheng X."/>
        </authorList>
    </citation>
    <scope>NUCLEOTIDE SEQUENCE [LARGE SCALE GENOMIC DNA]</scope>
    <source>
        <strain evidence="4 5">IJ1G</strain>
    </source>
</reference>
<evidence type="ECO:0000256" key="2">
    <source>
        <dbReference type="SAM" id="Phobius"/>
    </source>
</evidence>
<sequence>MRPANHAPGSATLLTAFALLNGIVVPVRAADDDSSSDSASDSKSASASATPSSSKASASTTDSKSSSSPSASASATPSSTSPSSTSASATKAAETTDAAGLTGLPTLTGIAAIPTYPPPAVPDTKDAPFMQSSSAPEGTVFIAVGAILGAFFLAVLIWRGIVSLLLHRSVERASKAQHFANMKKSSSSKAATAFPAPPAPFYKYTDQDSTRSLGQNTRRTNRRSMRGPDPASDPNQSTLFFSPTAANSGTGGNRGSAYLPSGFYAAGSAAASHQQGQSISLSNLNPVSGQYANGSRNTLNGSPPESPMFNARRDASTSSINLAAPLQPGQRAPSAYLEDLLAEDPSALPPPSMPGSRR</sequence>
<feature type="transmembrane region" description="Helical" evidence="2">
    <location>
        <begin position="140"/>
        <end position="166"/>
    </location>
</feature>
<feature type="region of interest" description="Disordered" evidence="1">
    <location>
        <begin position="200"/>
        <end position="253"/>
    </location>
</feature>
<dbReference type="PANTHER" id="PTHR36089:SF1">
    <property type="entry name" value="CHITIN SYNTHASE 3 COMPLEX PROTEIN CSI2-RELATED"/>
    <property type="match status" value="1"/>
</dbReference>
<dbReference type="AlphaFoldDB" id="A0A545VMA5"/>
<name>A0A545VMA5_9HYPO</name>
<dbReference type="EMBL" id="SPUK01000021">
    <property type="protein sequence ID" value="TQV91049.1"/>
    <property type="molecule type" value="Genomic_DNA"/>
</dbReference>
<feature type="chain" id="PRO_5021904681" evidence="3">
    <location>
        <begin position="30"/>
        <end position="358"/>
    </location>
</feature>
<feature type="region of interest" description="Disordered" evidence="1">
    <location>
        <begin position="290"/>
        <end position="333"/>
    </location>
</feature>
<keyword evidence="2" id="KW-1133">Transmembrane helix</keyword>
<evidence type="ECO:0000313" key="4">
    <source>
        <dbReference type="EMBL" id="TQV91049.1"/>
    </source>
</evidence>
<evidence type="ECO:0000313" key="5">
    <source>
        <dbReference type="Proteomes" id="UP000315783"/>
    </source>
</evidence>
<feature type="region of interest" description="Disordered" evidence="1">
    <location>
        <begin position="30"/>
        <end position="97"/>
    </location>
</feature>
<dbReference type="InterPro" id="IPR051009">
    <property type="entry name" value="PRM"/>
</dbReference>
<keyword evidence="2" id="KW-0812">Transmembrane</keyword>
<evidence type="ECO:0000256" key="3">
    <source>
        <dbReference type="SAM" id="SignalP"/>
    </source>
</evidence>
<evidence type="ECO:0000256" key="1">
    <source>
        <dbReference type="SAM" id="MobiDB-lite"/>
    </source>
</evidence>
<dbReference type="STRING" id="43265.A0A545VMA5"/>
<protein>
    <submittedName>
        <fullName evidence="4">CSI2 protein</fullName>
    </submittedName>
</protein>
<feature type="compositionally biased region" description="Polar residues" evidence="1">
    <location>
        <begin position="233"/>
        <end position="248"/>
    </location>
</feature>
<dbReference type="PANTHER" id="PTHR36089">
    <property type="entry name" value="CHITIN SYNTHASE 3 COMPLEX PROTEIN CSI2-RELATED"/>
    <property type="match status" value="1"/>
</dbReference>
<feature type="signal peptide" evidence="3">
    <location>
        <begin position="1"/>
        <end position="29"/>
    </location>
</feature>
<keyword evidence="5" id="KW-1185">Reference proteome</keyword>
<dbReference type="GO" id="GO:0000324">
    <property type="term" value="C:fungal-type vacuole"/>
    <property type="evidence" value="ECO:0007669"/>
    <property type="project" value="TreeGrafter"/>
</dbReference>
<dbReference type="OrthoDB" id="4065319at2759"/>
<proteinExistence type="predicted"/>
<organism evidence="4 5">
    <name type="scientific">Cordyceps javanica</name>
    <dbReference type="NCBI Taxonomy" id="43265"/>
    <lineage>
        <taxon>Eukaryota</taxon>
        <taxon>Fungi</taxon>
        <taxon>Dikarya</taxon>
        <taxon>Ascomycota</taxon>
        <taxon>Pezizomycotina</taxon>
        <taxon>Sordariomycetes</taxon>
        <taxon>Hypocreomycetidae</taxon>
        <taxon>Hypocreales</taxon>
        <taxon>Cordycipitaceae</taxon>
        <taxon>Cordyceps</taxon>
    </lineage>
</organism>
<comment type="caution">
    <text evidence="4">The sequence shown here is derived from an EMBL/GenBank/DDBJ whole genome shotgun (WGS) entry which is preliminary data.</text>
</comment>
<dbReference type="Proteomes" id="UP000315783">
    <property type="component" value="Unassembled WGS sequence"/>
</dbReference>
<feature type="compositionally biased region" description="Low complexity" evidence="1">
    <location>
        <begin position="36"/>
        <end position="97"/>
    </location>
</feature>
<feature type="compositionally biased region" description="Polar residues" evidence="1">
    <location>
        <begin position="290"/>
        <end position="303"/>
    </location>
</feature>
<keyword evidence="2" id="KW-0472">Membrane</keyword>
<keyword evidence="3" id="KW-0732">Signal</keyword>
<accession>A0A545VMA5</accession>
<gene>
    <name evidence="4" type="ORF">IF1G_10284</name>
</gene>